<dbReference type="Proteomes" id="UP001470230">
    <property type="component" value="Unassembled WGS sequence"/>
</dbReference>
<dbReference type="InterPro" id="IPR026704">
    <property type="entry name" value="KATNIP"/>
</dbReference>
<feature type="domain" description="KATNIP" evidence="1">
    <location>
        <begin position="397"/>
        <end position="509"/>
    </location>
</feature>
<organism evidence="2 3">
    <name type="scientific">Tritrichomonas musculus</name>
    <dbReference type="NCBI Taxonomy" id="1915356"/>
    <lineage>
        <taxon>Eukaryota</taxon>
        <taxon>Metamonada</taxon>
        <taxon>Parabasalia</taxon>
        <taxon>Tritrichomonadida</taxon>
        <taxon>Tritrichomonadidae</taxon>
        <taxon>Tritrichomonas</taxon>
    </lineage>
</organism>
<evidence type="ECO:0000313" key="3">
    <source>
        <dbReference type="Proteomes" id="UP001470230"/>
    </source>
</evidence>
<dbReference type="InterPro" id="IPR027859">
    <property type="entry name" value="KATNIP_dom"/>
</dbReference>
<dbReference type="EMBL" id="JAPFFF010000014">
    <property type="protein sequence ID" value="KAK8870235.1"/>
    <property type="molecule type" value="Genomic_DNA"/>
</dbReference>
<reference evidence="2 3" key="1">
    <citation type="submission" date="2024-04" db="EMBL/GenBank/DDBJ databases">
        <title>Tritrichomonas musculus Genome.</title>
        <authorList>
            <person name="Alves-Ferreira E."/>
            <person name="Grigg M."/>
            <person name="Lorenzi H."/>
            <person name="Galac M."/>
        </authorList>
    </citation>
    <scope>NUCLEOTIDE SEQUENCE [LARGE SCALE GENOMIC DNA]</scope>
    <source>
        <strain evidence="2 3">EAF2021</strain>
    </source>
</reference>
<protein>
    <recommendedName>
        <fullName evidence="1">KATNIP domain-containing protein</fullName>
    </recommendedName>
</protein>
<dbReference type="PANTHER" id="PTHR21534:SF0">
    <property type="entry name" value="KATANIN-INTERACTING PROTEIN"/>
    <property type="match status" value="1"/>
</dbReference>
<accession>A0ABR2IZK5</accession>
<dbReference type="PANTHER" id="PTHR21534">
    <property type="entry name" value="KATANIN-INTERACTING PROTEIN"/>
    <property type="match status" value="1"/>
</dbReference>
<dbReference type="Pfam" id="PF14652">
    <property type="entry name" value="DUF4457"/>
    <property type="match status" value="1"/>
</dbReference>
<evidence type="ECO:0000313" key="2">
    <source>
        <dbReference type="EMBL" id="KAK8870235.1"/>
    </source>
</evidence>
<name>A0ABR2IZK5_9EUKA</name>
<gene>
    <name evidence="2" type="ORF">M9Y10_008112</name>
</gene>
<sequence>MSQTPKRQRKSLLKPGKRLSAVPSLGQIGWMNQKSNATSNLVTSALPNLQSATSVARKITFSHNENDNGNASVVCPKLQTTNSVLNGICKRKIRHSMGPNFLNNLNSNTNAKNKAKRFVSLPKQSRKMITIHIDSLWSTDSETDDSFETYIELAMLALLDDDNHPIPILNIATIPDSNNMEDLNKLLDMNYDKGNQIFRGIYNQKTKFSFILSIEDSYSPKTLRIWNPDAKNDYSVKDISVYEGSMLVAKGTVPQQFGMNLPLIQNDYINPDLHPKIMVYCDKFGIMPIKQIQEVQIYFTESYCMESDYKKEVIKEIQREKEQQSLKPPPEEDDINVTLTPTPNVYKQISSKHNIEIKYKKFSNTTSEEMEIQYNFPDRFTETENQHQKLEKINNNPLQIGLNGIDFVNLSGELLTENDIKEVTYHGMVNISNFDKLFRENKEVDDSEEMFIGDVLEGKIPCINIKFREPQYLSRIFIWNYNSDREHLYCGIKAAKVYFDGKFFWYGKIPMGVGNVQNIIHSIRQIPVNQSLAAVDMYRREL</sequence>
<evidence type="ECO:0000259" key="1">
    <source>
        <dbReference type="Pfam" id="PF14652"/>
    </source>
</evidence>
<proteinExistence type="predicted"/>
<keyword evidence="3" id="KW-1185">Reference proteome</keyword>
<comment type="caution">
    <text evidence="2">The sequence shown here is derived from an EMBL/GenBank/DDBJ whole genome shotgun (WGS) entry which is preliminary data.</text>
</comment>